<keyword evidence="10" id="KW-0418">Kinase</keyword>
<comment type="function">
    <text evidence="2">Catalyzes the phosphorylation of pyruvate to phosphoenolpyruvate.</text>
</comment>
<reference evidence="17" key="2">
    <citation type="submission" date="2021-04" db="EMBL/GenBank/DDBJ databases">
        <authorList>
            <person name="Gilroy R."/>
        </authorList>
    </citation>
    <scope>NUCLEOTIDE SEQUENCE</scope>
    <source>
        <strain evidence="17">ChiHecec2B26-446</strain>
    </source>
</reference>
<evidence type="ECO:0000256" key="6">
    <source>
        <dbReference type="ARBA" id="ARBA00021623"/>
    </source>
</evidence>
<protein>
    <recommendedName>
        <fullName evidence="6">Phosphoenolpyruvate synthase</fullName>
        <ecNumber evidence="5">2.7.9.2</ecNumber>
    </recommendedName>
    <alternativeName>
        <fullName evidence="13">Pyruvate, water dikinase</fullName>
    </alternativeName>
</protein>
<feature type="domain" description="PEP-utilising enzyme mobile" evidence="15">
    <location>
        <begin position="483"/>
        <end position="554"/>
    </location>
</feature>
<evidence type="ECO:0000313" key="17">
    <source>
        <dbReference type="EMBL" id="HIV99681.1"/>
    </source>
</evidence>
<evidence type="ECO:0000256" key="11">
    <source>
        <dbReference type="ARBA" id="ARBA00022840"/>
    </source>
</evidence>
<accession>A0A9D1PTZ2</accession>
<gene>
    <name evidence="17" type="ORF">H9894_00580</name>
</gene>
<evidence type="ECO:0000256" key="2">
    <source>
        <dbReference type="ARBA" id="ARBA00002988"/>
    </source>
</evidence>
<evidence type="ECO:0000256" key="12">
    <source>
        <dbReference type="ARBA" id="ARBA00022842"/>
    </source>
</evidence>
<proteinExistence type="inferred from homology"/>
<evidence type="ECO:0000256" key="7">
    <source>
        <dbReference type="ARBA" id="ARBA00022679"/>
    </source>
</evidence>
<evidence type="ECO:0000259" key="16">
    <source>
        <dbReference type="Pfam" id="PF01326"/>
    </source>
</evidence>
<evidence type="ECO:0000256" key="10">
    <source>
        <dbReference type="ARBA" id="ARBA00022777"/>
    </source>
</evidence>
<dbReference type="PANTHER" id="PTHR43030:SF1">
    <property type="entry name" value="PHOSPHOENOLPYRUVATE SYNTHASE"/>
    <property type="match status" value="1"/>
</dbReference>
<keyword evidence="7" id="KW-0808">Transferase</keyword>
<dbReference type="GO" id="GO:0008986">
    <property type="term" value="F:pyruvate, water dikinase activity"/>
    <property type="evidence" value="ECO:0007669"/>
    <property type="project" value="UniProtKB-EC"/>
</dbReference>
<keyword evidence="17" id="KW-0670">Pyruvate</keyword>
<keyword evidence="8" id="KW-0479">Metal-binding</keyword>
<dbReference type="InterPro" id="IPR006319">
    <property type="entry name" value="PEP_synth"/>
</dbReference>
<dbReference type="EC" id="2.7.9.2" evidence="5"/>
<evidence type="ECO:0000256" key="3">
    <source>
        <dbReference type="ARBA" id="ARBA00004742"/>
    </source>
</evidence>
<sequence length="851" mass="94243">MSASLLNRLFNRKTSVDRQKALSEFTSRYASFKKLLQANADIAKILATLDTVYHGGKHLDTDLIRHEVMRAIVCVRTMGESLNQLSNNRYPELDTATEAIVQHIGKELHSYTPGDVSEITLPLSEVDSSMTYSVGAKNANLGELRNMLEMPVPRGFAVTTRAGQLFLSQNPGLFTKIQRTLEDIDIDHPATIQKASETIQEAILGTPLPEEVEKALLSTYDRVFRDRECRVALRSSAIAEDGVQSFAGQYLSILGVTRQSLPQAFKKVFASLYSPRALSYRLSNGYELSTSGMAMCCLQMINARAAGVAYSRHPVNLRSNDVLINGVWGLGEAVADGSALPDQWLVSRATMRITRETIVGKLTKVVLDQAEDGSIAPHVHEVDELLQHVPCLTKEQAAEIAKAAITLEHHYQYPQDIEWALDEDERLVFLQTRPMGFDTTSEDVRAPELEKIRPVISQAEVAARGVACGRVMIMDPDEDMTHFPEGHVLVMTHSSSNATVAMQRACAIIAEVGSLTGHMASVCREYGVPTLINASAATMLLEDGQLVTVDALKGRVFSGEIPELLELRISRPPVANTPATALMRRIAPHVLPLHLVDPRSRTFSPENCTSLHDVMRFVHEKSYSEMFLLSDSVTEGKEKAATHFTGPIPLDLYIIDLGGGLKDPLAARAVLEDVTSFPLRLLLEGMVNPSVRAHGPRPVNMRGFMSVMGNNLLRSDMAERFGDHSYAIVSDKYLNFSSRVGYHYAILDCWCSATVSKNYIRFEFAGGAAGSVQRERRVRCIGIILKELGFKVSVIADRVQARYQKYPRTEIASRLDQLGRLLIMTRQMDMLMTSEEAVTQFASNFLNGDYH</sequence>
<dbReference type="Gene3D" id="3.30.470.20">
    <property type="entry name" value="ATP-grasp fold, B domain"/>
    <property type="match status" value="1"/>
</dbReference>
<dbReference type="Proteomes" id="UP000886752">
    <property type="component" value="Unassembled WGS sequence"/>
</dbReference>
<evidence type="ECO:0000256" key="4">
    <source>
        <dbReference type="ARBA" id="ARBA00007837"/>
    </source>
</evidence>
<dbReference type="EMBL" id="DXHV01000008">
    <property type="protein sequence ID" value="HIV99681.1"/>
    <property type="molecule type" value="Genomic_DNA"/>
</dbReference>
<comment type="caution">
    <text evidence="17">The sequence shown here is derived from an EMBL/GenBank/DDBJ whole genome shotgun (WGS) entry which is preliminary data.</text>
</comment>
<evidence type="ECO:0000313" key="18">
    <source>
        <dbReference type="Proteomes" id="UP000886752"/>
    </source>
</evidence>
<keyword evidence="12" id="KW-0460">Magnesium</keyword>
<dbReference type="InterPro" id="IPR008279">
    <property type="entry name" value="PEP-util_enz_mobile_dom"/>
</dbReference>
<comment type="pathway">
    <text evidence="3">Carbohydrate biosynthesis; gluconeogenesis.</text>
</comment>
<keyword evidence="9" id="KW-0547">Nucleotide-binding</keyword>
<dbReference type="PANTHER" id="PTHR43030">
    <property type="entry name" value="PHOSPHOENOLPYRUVATE SYNTHASE"/>
    <property type="match status" value="1"/>
</dbReference>
<dbReference type="Pfam" id="PF01326">
    <property type="entry name" value="PPDK_N"/>
    <property type="match status" value="1"/>
</dbReference>
<comment type="cofactor">
    <cofactor evidence="1">
        <name>Mg(2+)</name>
        <dbReference type="ChEBI" id="CHEBI:18420"/>
    </cofactor>
</comment>
<dbReference type="Gene3D" id="3.30.1490.20">
    <property type="entry name" value="ATP-grasp fold, A domain"/>
    <property type="match status" value="1"/>
</dbReference>
<dbReference type="AlphaFoldDB" id="A0A9D1PTZ2"/>
<keyword evidence="11" id="KW-0067">ATP-binding</keyword>
<reference evidence="17" key="1">
    <citation type="journal article" date="2021" name="PeerJ">
        <title>Extensive microbial diversity within the chicken gut microbiome revealed by metagenomics and culture.</title>
        <authorList>
            <person name="Gilroy R."/>
            <person name="Ravi A."/>
            <person name="Getino M."/>
            <person name="Pursley I."/>
            <person name="Horton D.L."/>
            <person name="Alikhan N.F."/>
            <person name="Baker D."/>
            <person name="Gharbi K."/>
            <person name="Hall N."/>
            <person name="Watson M."/>
            <person name="Adriaenssens E.M."/>
            <person name="Foster-Nyarko E."/>
            <person name="Jarju S."/>
            <person name="Secka A."/>
            <person name="Antonio M."/>
            <person name="Oren A."/>
            <person name="Chaudhuri R.R."/>
            <person name="La Ragione R."/>
            <person name="Hildebrand F."/>
            <person name="Pallen M.J."/>
        </authorList>
    </citation>
    <scope>NUCLEOTIDE SEQUENCE</scope>
    <source>
        <strain evidence="17">ChiHecec2B26-446</strain>
    </source>
</reference>
<dbReference type="InterPro" id="IPR002192">
    <property type="entry name" value="PPDK_AMP/ATP-bd"/>
</dbReference>
<evidence type="ECO:0000256" key="14">
    <source>
        <dbReference type="ARBA" id="ARBA00047700"/>
    </source>
</evidence>
<feature type="domain" description="Pyruvate phosphate dikinase AMP/ATP-binding" evidence="16">
    <location>
        <begin position="133"/>
        <end position="448"/>
    </location>
</feature>
<evidence type="ECO:0000256" key="5">
    <source>
        <dbReference type="ARBA" id="ARBA00011996"/>
    </source>
</evidence>
<dbReference type="InterPro" id="IPR036637">
    <property type="entry name" value="Phosphohistidine_dom_sf"/>
</dbReference>
<dbReference type="Pfam" id="PF00391">
    <property type="entry name" value="PEP-utilizers"/>
    <property type="match status" value="1"/>
</dbReference>
<dbReference type="SUPFAM" id="SSF56059">
    <property type="entry name" value="Glutathione synthetase ATP-binding domain-like"/>
    <property type="match status" value="1"/>
</dbReference>
<evidence type="ECO:0000256" key="1">
    <source>
        <dbReference type="ARBA" id="ARBA00001946"/>
    </source>
</evidence>
<organism evidence="17 18">
    <name type="scientific">Candidatus Desulfovibrio intestinipullorum</name>
    <dbReference type="NCBI Taxonomy" id="2838536"/>
    <lineage>
        <taxon>Bacteria</taxon>
        <taxon>Pseudomonadati</taxon>
        <taxon>Thermodesulfobacteriota</taxon>
        <taxon>Desulfovibrionia</taxon>
        <taxon>Desulfovibrionales</taxon>
        <taxon>Desulfovibrionaceae</taxon>
        <taxon>Desulfovibrio</taxon>
    </lineage>
</organism>
<evidence type="ECO:0000256" key="8">
    <source>
        <dbReference type="ARBA" id="ARBA00022723"/>
    </source>
</evidence>
<name>A0A9D1PTZ2_9BACT</name>
<dbReference type="Gene3D" id="3.50.30.10">
    <property type="entry name" value="Phosphohistidine domain"/>
    <property type="match status" value="1"/>
</dbReference>
<dbReference type="GO" id="GO:0046872">
    <property type="term" value="F:metal ion binding"/>
    <property type="evidence" value="ECO:0007669"/>
    <property type="project" value="UniProtKB-KW"/>
</dbReference>
<evidence type="ECO:0000256" key="9">
    <source>
        <dbReference type="ARBA" id="ARBA00022741"/>
    </source>
</evidence>
<comment type="catalytic activity">
    <reaction evidence="14">
        <text>pyruvate + ATP + H2O = phosphoenolpyruvate + AMP + phosphate + 2 H(+)</text>
        <dbReference type="Rhea" id="RHEA:11364"/>
        <dbReference type="ChEBI" id="CHEBI:15361"/>
        <dbReference type="ChEBI" id="CHEBI:15377"/>
        <dbReference type="ChEBI" id="CHEBI:15378"/>
        <dbReference type="ChEBI" id="CHEBI:30616"/>
        <dbReference type="ChEBI" id="CHEBI:43474"/>
        <dbReference type="ChEBI" id="CHEBI:58702"/>
        <dbReference type="ChEBI" id="CHEBI:456215"/>
        <dbReference type="EC" id="2.7.9.2"/>
    </reaction>
</comment>
<comment type="similarity">
    <text evidence="4">Belongs to the PEP-utilizing enzyme family.</text>
</comment>
<evidence type="ECO:0000256" key="13">
    <source>
        <dbReference type="ARBA" id="ARBA00033470"/>
    </source>
</evidence>
<dbReference type="GO" id="GO:0005524">
    <property type="term" value="F:ATP binding"/>
    <property type="evidence" value="ECO:0007669"/>
    <property type="project" value="UniProtKB-KW"/>
</dbReference>
<evidence type="ECO:0000259" key="15">
    <source>
        <dbReference type="Pfam" id="PF00391"/>
    </source>
</evidence>
<dbReference type="SUPFAM" id="SSF52009">
    <property type="entry name" value="Phosphohistidine domain"/>
    <property type="match status" value="1"/>
</dbReference>
<dbReference type="InterPro" id="IPR013815">
    <property type="entry name" value="ATP_grasp_subdomain_1"/>
</dbReference>